<evidence type="ECO:0000313" key="2">
    <source>
        <dbReference type="Proteomes" id="UP000241222"/>
    </source>
</evidence>
<dbReference type="AlphaFoldDB" id="A0A2T3ITS6"/>
<gene>
    <name evidence="1" type="ORF">C9I99_21385</name>
</gene>
<dbReference type="EMBL" id="PYMH01000013">
    <property type="protein sequence ID" value="PSU31741.1"/>
    <property type="molecule type" value="Genomic_DNA"/>
</dbReference>
<reference evidence="1 2" key="1">
    <citation type="submission" date="2018-03" db="EMBL/GenBank/DDBJ databases">
        <title>Whole genome sequencing of Histamine producing bacteria.</title>
        <authorList>
            <person name="Butler K."/>
        </authorList>
    </citation>
    <scope>NUCLEOTIDE SEQUENCE [LARGE SCALE GENOMIC DNA]</scope>
    <source>
        <strain evidence="1 2">JCM 13586</strain>
    </source>
</reference>
<evidence type="ECO:0000313" key="1">
    <source>
        <dbReference type="EMBL" id="PSU31741.1"/>
    </source>
</evidence>
<organism evidence="1 2">
    <name type="scientific">Photobacterium lutimaris</name>
    <dbReference type="NCBI Taxonomy" id="388278"/>
    <lineage>
        <taxon>Bacteria</taxon>
        <taxon>Pseudomonadati</taxon>
        <taxon>Pseudomonadota</taxon>
        <taxon>Gammaproteobacteria</taxon>
        <taxon>Vibrionales</taxon>
        <taxon>Vibrionaceae</taxon>
        <taxon>Photobacterium</taxon>
    </lineage>
</organism>
<accession>A0A2T3ITS6</accession>
<dbReference type="RefSeq" id="WP_107350872.1">
    <property type="nucleotide sequence ID" value="NZ_PYMH01000013.1"/>
</dbReference>
<proteinExistence type="predicted"/>
<protein>
    <submittedName>
        <fullName evidence="1">Uncharacterized protein</fullName>
    </submittedName>
</protein>
<comment type="caution">
    <text evidence="1">The sequence shown here is derived from an EMBL/GenBank/DDBJ whole genome shotgun (WGS) entry which is preliminary data.</text>
</comment>
<keyword evidence="2" id="KW-1185">Reference proteome</keyword>
<sequence>MDGFYELLQAETAMWYCLWNMTMPHLTVDYRDFNDKDEAIEHAWQLLSYSPLVERDIFEKLKHWYYENFRCSMLYDHLSTDDKRHKVIVELFSKTDLAQLPIAA</sequence>
<dbReference type="Proteomes" id="UP000241222">
    <property type="component" value="Unassembled WGS sequence"/>
</dbReference>
<name>A0A2T3ITS6_9GAMM</name>